<dbReference type="RefSeq" id="YP_009051522.1">
    <property type="nucleotide sequence ID" value="NC_024679.1"/>
</dbReference>
<keyword evidence="1" id="KW-0472">Membrane</keyword>
<accession>A0A075X927</accession>
<geneLocation type="mitochondrion" evidence="2"/>
<evidence type="ECO:0000256" key="1">
    <source>
        <dbReference type="SAM" id="Phobius"/>
    </source>
</evidence>
<dbReference type="AlphaFoldDB" id="A0A075X927"/>
<protein>
    <submittedName>
        <fullName evidence="2">ATP synthase F0 subunit 8</fullName>
    </submittedName>
</protein>
<keyword evidence="1" id="KW-0812">Transmembrane</keyword>
<reference evidence="2" key="1">
    <citation type="journal article" date="2014" name="PLoS ONE">
        <title>The complete mitochondrial genomes of six species of tetranychus provide insights into the phylogeny and evolution of spider mites.</title>
        <authorList>
            <person name="Chen D.S."/>
            <person name="Jin P.Y."/>
            <person name="Zhang K.J."/>
            <person name="Ding X.L."/>
            <person name="Yang S.X."/>
            <person name="Ju J.F."/>
            <person name="Zhao J.Y."/>
            <person name="Hong X.Y."/>
        </authorList>
    </citation>
    <scope>NUCLEOTIDE SEQUENCE</scope>
</reference>
<dbReference type="EMBL" id="KJ729020">
    <property type="protein sequence ID" value="AIH15683.1"/>
    <property type="molecule type" value="Genomic_DNA"/>
</dbReference>
<gene>
    <name evidence="2" type="primary">ATP8</name>
</gene>
<name>A0A075X927_TETPE</name>
<dbReference type="CTD" id="4509"/>
<keyword evidence="2" id="KW-0496">Mitochondrion</keyword>
<keyword evidence="1" id="KW-1133">Transmembrane helix</keyword>
<feature type="transmembrane region" description="Helical" evidence="1">
    <location>
        <begin position="6"/>
        <end position="30"/>
    </location>
</feature>
<sequence length="43" mass="5391">MYQVSPMNWFIIFFFVLSLFFYINVLIYSFEKKIVLLKFMKKI</sequence>
<proteinExistence type="predicted"/>
<dbReference type="GeneID" id="20006215"/>
<evidence type="ECO:0000313" key="2">
    <source>
        <dbReference type="EMBL" id="AIH15683.1"/>
    </source>
</evidence>
<organism evidence="2">
    <name type="scientific">Tetranychus phaselus</name>
    <name type="common">Spider mite</name>
    <dbReference type="NCBI Taxonomy" id="381747"/>
    <lineage>
        <taxon>Eukaryota</taxon>
        <taxon>Metazoa</taxon>
        <taxon>Ecdysozoa</taxon>
        <taxon>Arthropoda</taxon>
        <taxon>Chelicerata</taxon>
        <taxon>Arachnida</taxon>
        <taxon>Acari</taxon>
        <taxon>Acariformes</taxon>
        <taxon>Trombidiformes</taxon>
        <taxon>Prostigmata</taxon>
        <taxon>Eleutherengona</taxon>
        <taxon>Raphignathae</taxon>
        <taxon>Tetranychoidea</taxon>
        <taxon>Tetranychidae</taxon>
        <taxon>Tetranychus</taxon>
    </lineage>
</organism>